<evidence type="ECO:0000256" key="7">
    <source>
        <dbReference type="RuleBase" id="RU367124"/>
    </source>
</evidence>
<feature type="signal peptide" evidence="7">
    <location>
        <begin position="1"/>
        <end position="22"/>
    </location>
</feature>
<protein>
    <recommendedName>
        <fullName evidence="7">RxLR effector protein</fullName>
    </recommendedName>
</protein>
<dbReference type="AlphaFoldDB" id="A0AAD9LGI2"/>
<keyword evidence="6" id="KW-0843">Virulence</keyword>
<comment type="similarity">
    <text evidence="3 7">Belongs to the RxLR effector family.</text>
</comment>
<evidence type="ECO:0000256" key="5">
    <source>
        <dbReference type="ARBA" id="ARBA00022729"/>
    </source>
</evidence>
<dbReference type="EMBL" id="JASMQC010000022">
    <property type="protein sequence ID" value="KAK1935645.1"/>
    <property type="molecule type" value="Genomic_DNA"/>
</dbReference>
<dbReference type="GO" id="GO:0043657">
    <property type="term" value="C:host cell"/>
    <property type="evidence" value="ECO:0007669"/>
    <property type="project" value="UniProtKB-SubCell"/>
</dbReference>
<evidence type="ECO:0000256" key="1">
    <source>
        <dbReference type="ARBA" id="ARBA00004340"/>
    </source>
</evidence>
<accession>A0AAD9LGI2</accession>
<comment type="subcellular location">
    <subcellularLocation>
        <location evidence="1">Host cell</location>
    </subcellularLocation>
    <subcellularLocation>
        <location evidence="2 7">Secreted</location>
    </subcellularLocation>
</comment>
<evidence type="ECO:0000313" key="10">
    <source>
        <dbReference type="Proteomes" id="UP001259832"/>
    </source>
</evidence>
<dbReference type="InterPro" id="IPR031825">
    <property type="entry name" value="RXLR"/>
</dbReference>
<dbReference type="Pfam" id="PF16810">
    <property type="entry name" value="RXLR"/>
    <property type="match status" value="1"/>
</dbReference>
<organism evidence="9 10">
    <name type="scientific">Phytophthora citrophthora</name>
    <dbReference type="NCBI Taxonomy" id="4793"/>
    <lineage>
        <taxon>Eukaryota</taxon>
        <taxon>Sar</taxon>
        <taxon>Stramenopiles</taxon>
        <taxon>Oomycota</taxon>
        <taxon>Peronosporomycetes</taxon>
        <taxon>Peronosporales</taxon>
        <taxon>Peronosporaceae</taxon>
        <taxon>Phytophthora</taxon>
    </lineage>
</organism>
<comment type="function">
    <text evidence="7">Effector that suppresses plant defense responses during pathogen infection.</text>
</comment>
<evidence type="ECO:0000313" key="9">
    <source>
        <dbReference type="EMBL" id="KAK1935645.1"/>
    </source>
</evidence>
<dbReference type="Pfam" id="PF22748">
    <property type="entry name" value="PexRD54_WY"/>
    <property type="match status" value="1"/>
</dbReference>
<feature type="domain" description="RxLR effector PexRD54 WY" evidence="8">
    <location>
        <begin position="168"/>
        <end position="209"/>
    </location>
</feature>
<evidence type="ECO:0000256" key="6">
    <source>
        <dbReference type="ARBA" id="ARBA00023026"/>
    </source>
</evidence>
<evidence type="ECO:0000259" key="8">
    <source>
        <dbReference type="Pfam" id="PF22748"/>
    </source>
</evidence>
<keyword evidence="10" id="KW-1185">Reference proteome</keyword>
<keyword evidence="4 7" id="KW-0964">Secreted</keyword>
<comment type="domain">
    <text evidence="7">The RxLR-dEER motif acts to carry the protein into the host cell cytoplasm through binding to cell surface phosphatidylinositol-3-phosphate.</text>
</comment>
<dbReference type="InterPro" id="IPR054463">
    <property type="entry name" value="PexRD54_WY"/>
</dbReference>
<evidence type="ECO:0000256" key="3">
    <source>
        <dbReference type="ARBA" id="ARBA00010400"/>
    </source>
</evidence>
<name>A0AAD9LGI2_9STRA</name>
<dbReference type="Proteomes" id="UP001259832">
    <property type="component" value="Unassembled WGS sequence"/>
</dbReference>
<feature type="chain" id="PRO_5041769795" description="RxLR effector protein" evidence="7">
    <location>
        <begin position="23"/>
        <end position="214"/>
    </location>
</feature>
<comment type="caution">
    <text evidence="9">The sequence shown here is derived from an EMBL/GenBank/DDBJ whole genome shotgun (WGS) entry which is preliminary data.</text>
</comment>
<dbReference type="GO" id="GO:0005576">
    <property type="term" value="C:extracellular region"/>
    <property type="evidence" value="ECO:0007669"/>
    <property type="project" value="UniProtKB-SubCell"/>
</dbReference>
<gene>
    <name evidence="9" type="ORF">P3T76_010340</name>
</gene>
<sequence length="214" mass="23761">MNFHHLLIVSVVVLICATVSASAHIVRDTGNSFPRTLRTSSVGDSGGEERAGGARGISISNSEKLAKFFTSSKVTDDQLQTWLGKGKSAKDVFYRMKLAKSRTWIFDNPLFSKWVQYADALSDTPSGKGTSAISTLTAQYGDDDLYKMLKAAKMDSRSEKLAPTLQVEQLKHWISIGKDPDEVYKLYILNSAGDQLLREPKFSEWIKYVDDLNA</sequence>
<proteinExistence type="inferred from homology"/>
<keyword evidence="5 7" id="KW-0732">Signal</keyword>
<evidence type="ECO:0000256" key="4">
    <source>
        <dbReference type="ARBA" id="ARBA00022525"/>
    </source>
</evidence>
<evidence type="ECO:0000256" key="2">
    <source>
        <dbReference type="ARBA" id="ARBA00004613"/>
    </source>
</evidence>
<reference evidence="9" key="1">
    <citation type="submission" date="2023-08" db="EMBL/GenBank/DDBJ databases">
        <title>Reference Genome Resource for the Citrus Pathogen Phytophthora citrophthora.</title>
        <authorList>
            <person name="Moller H."/>
            <person name="Coetzee B."/>
            <person name="Rose L.J."/>
            <person name="Van Niekerk J.M."/>
        </authorList>
    </citation>
    <scope>NUCLEOTIDE SEQUENCE</scope>
    <source>
        <strain evidence="9">STE-U-9442</strain>
    </source>
</reference>